<dbReference type="Pfam" id="PF01934">
    <property type="entry name" value="HepT-like"/>
    <property type="match status" value="1"/>
</dbReference>
<dbReference type="InterPro" id="IPR008201">
    <property type="entry name" value="HepT-like"/>
</dbReference>
<dbReference type="GO" id="GO:0004540">
    <property type="term" value="F:RNA nuclease activity"/>
    <property type="evidence" value="ECO:0007669"/>
    <property type="project" value="InterPro"/>
</dbReference>
<dbReference type="InterPro" id="IPR037038">
    <property type="entry name" value="HepT-like_sf"/>
</dbReference>
<proteinExistence type="inferred from homology"/>
<evidence type="ECO:0000256" key="1">
    <source>
        <dbReference type="ARBA" id="ARBA00022649"/>
    </source>
</evidence>
<dbReference type="GO" id="GO:0016787">
    <property type="term" value="F:hydrolase activity"/>
    <property type="evidence" value="ECO:0007669"/>
    <property type="project" value="UniProtKB-KW"/>
</dbReference>
<gene>
    <name evidence="5" type="ORF">PS941_01733</name>
</gene>
<dbReference type="AlphaFoldDB" id="A0A5E7T0A5"/>
<keyword evidence="2" id="KW-0540">Nuclease</keyword>
<protein>
    <submittedName>
        <fullName evidence="5">Uncharacterized protein</fullName>
    </submittedName>
</protein>
<accession>A0A5E7T0A5</accession>
<evidence type="ECO:0000256" key="2">
    <source>
        <dbReference type="ARBA" id="ARBA00022722"/>
    </source>
</evidence>
<dbReference type="Gene3D" id="1.20.120.580">
    <property type="entry name" value="bsu32300-like"/>
    <property type="match status" value="1"/>
</dbReference>
<comment type="similarity">
    <text evidence="4">Belongs to the HepT RNase toxin family.</text>
</comment>
<keyword evidence="3" id="KW-0378">Hydrolase</keyword>
<keyword evidence="1" id="KW-1277">Toxin-antitoxin system</keyword>
<evidence type="ECO:0000256" key="4">
    <source>
        <dbReference type="ARBA" id="ARBA00024207"/>
    </source>
</evidence>
<reference evidence="5 6" key="1">
    <citation type="submission" date="2019-09" db="EMBL/GenBank/DDBJ databases">
        <authorList>
            <person name="Chandra G."/>
            <person name="Truman W A."/>
        </authorList>
    </citation>
    <scope>NUCLEOTIDE SEQUENCE [LARGE SCALE GENOMIC DNA]</scope>
    <source>
        <strain evidence="5">PS941</strain>
    </source>
</reference>
<dbReference type="GO" id="GO:0110001">
    <property type="term" value="C:toxin-antitoxin complex"/>
    <property type="evidence" value="ECO:0007669"/>
    <property type="project" value="InterPro"/>
</dbReference>
<sequence length="487" mass="55520">MFDNWCWITFCSGLVWVSPSSARLGRCQAGSRPLEQHVDDIKITKRYHRFHHLRKELVMENLKVEYLAIINSKEGFCNSIPAFNNLIQSYGSIEIKSKGLIFEGIKFEYDVQQGEIQNNSHLFFHVRLGCQNKSEVIVFLSLLKSIRTILAKAAERPVEVLWDDVSSSLSSDAYPVIHEIENMMRKLITKFMLTKIGLGWTKEAVPREVSESIKTKKNAPGNNYLFETDFIQLSDFLFKPYSTANSSKLMEKVRSALSTSEINIDELKELVPTSNWERYFQPIVSCKSEYLQTRWAKLYELRCLVAHNNFIGHEDYDNILRISGEVKEKLGEALSKLDSIYMSPEQKEEVAENIATTVSSTHAELISIWISIQQLLIETGMNALNHEQARKIIKNKTSTRLIIDKLVEEEVISSDLAKELIKIQLARDIIVHNVDAELNDSILITADLAKHELIEILESFDEASFQATANSTTLTTGDNNEFEEASA</sequence>
<name>A0A5E7T0A5_PSEFL</name>
<organism evidence="5 6">
    <name type="scientific">Pseudomonas fluorescens</name>
    <dbReference type="NCBI Taxonomy" id="294"/>
    <lineage>
        <taxon>Bacteria</taxon>
        <taxon>Pseudomonadati</taxon>
        <taxon>Pseudomonadota</taxon>
        <taxon>Gammaproteobacteria</taxon>
        <taxon>Pseudomonadales</taxon>
        <taxon>Pseudomonadaceae</taxon>
        <taxon>Pseudomonas</taxon>
    </lineage>
</organism>
<evidence type="ECO:0000313" key="5">
    <source>
        <dbReference type="EMBL" id="VVP91515.1"/>
    </source>
</evidence>
<evidence type="ECO:0000313" key="6">
    <source>
        <dbReference type="Proteomes" id="UP000326452"/>
    </source>
</evidence>
<evidence type="ECO:0000256" key="3">
    <source>
        <dbReference type="ARBA" id="ARBA00022801"/>
    </source>
</evidence>
<dbReference type="EMBL" id="CABVJC010000002">
    <property type="protein sequence ID" value="VVP91515.1"/>
    <property type="molecule type" value="Genomic_DNA"/>
</dbReference>
<dbReference type="Proteomes" id="UP000326452">
    <property type="component" value="Unassembled WGS sequence"/>
</dbReference>